<dbReference type="KEGG" id="alti:ALE3EI_2701"/>
<gene>
    <name evidence="4" type="ORF">ALE3EI_2701</name>
</gene>
<dbReference type="Pfam" id="PF18962">
    <property type="entry name" value="Por_Secre_tail"/>
    <property type="match status" value="1"/>
</dbReference>
<organism evidence="4 5">
    <name type="scientific">Constantimarinum furrinae</name>
    <dbReference type="NCBI Taxonomy" id="2562285"/>
    <lineage>
        <taxon>Bacteria</taxon>
        <taxon>Pseudomonadati</taxon>
        <taxon>Bacteroidota</taxon>
        <taxon>Flavobacteriia</taxon>
        <taxon>Flavobacteriales</taxon>
        <taxon>Flavobacteriaceae</taxon>
        <taxon>Altibacter/Constantimarinum group</taxon>
        <taxon>Constantimarinum</taxon>
    </lineage>
</organism>
<feature type="signal peptide" evidence="2">
    <location>
        <begin position="1"/>
        <end position="18"/>
    </location>
</feature>
<protein>
    <recommendedName>
        <fullName evidence="3">Secretion system C-terminal sorting domain-containing protein</fullName>
    </recommendedName>
</protein>
<dbReference type="NCBIfam" id="TIGR04183">
    <property type="entry name" value="Por_Secre_tail"/>
    <property type="match status" value="1"/>
</dbReference>
<feature type="chain" id="PRO_5028927985" description="Secretion system C-terminal sorting domain-containing protein" evidence="2">
    <location>
        <begin position="19"/>
        <end position="1015"/>
    </location>
</feature>
<evidence type="ECO:0000256" key="2">
    <source>
        <dbReference type="SAM" id="SignalP"/>
    </source>
</evidence>
<evidence type="ECO:0000259" key="3">
    <source>
        <dbReference type="Pfam" id="PF18962"/>
    </source>
</evidence>
<sequence>MKKITLLLFLMVCSFGFAQSVGPVTAASLSSNYQSTSVNQNTTNSSSMAIDYTLDQAGTFNPIDISVSGTEVTLGDDDGTGPISMGFTFNFIGNDYTDIYISSNGYLTFDPADVTDLSDDAIPNATLPNNIIAVAWDDLDPGNGGQPAMNVVRYSTEGTAPNRIFIVEYFNVDQFPSGNNVTTQAQLYEGTNVIEIHTTTKPDDGGPSTQGIENFDGTDGLAVPNRNNQNWAITNDFVAFIPNTTSAGNWTVTVEDTVNFGDEVAWELRDNGGVVLLSGGPYGAPPYSDTQMVTTSNEPLEFFITAMNGPFLDNTPNYTISCGGNVIVSGQLAPGSQTTESGLVCGGGGGATCGTTVPNYTNSINTLNGTPSQNFPNPTNDPFDSEAADDFVIPLAPSMAAAICEVSITGISSAAGFPADPNSLVTLNIYSNAGGIPGSIIYTEDFPGPALDPGNTGSFILSPTGAVNLVGGETYWMSVVATLDFALAGQWFWSTASDGNDGPYQWQNPGGGFATPCTTWGSGQTACGVGGGTGPDLMMDISFVEVPTSDQCAGALPVACGDVVVGTTADNTDQGGVTAAPDEWYSFTGSGTQEFVTLSFCGGGTTYDSRVAVYDACGGTLVVDNDDFCGLQSQVTFLSDGTTTYVIAVEGFGTSSGAFSMAVTCEPIAPNDECANAQTIACGETLLGTTRTAFFDPAAPVCTTPITAPGVWYTFEDTSGLITDYTVSLCDGGTAYDSKITVYEGTCGALACVDDNDDSCGLQSEVSWQGDGSTTYYILVHGFGSAQGDFSINLACTPVPPPNDMIVNSIDVDEIGFPYTDPAVAMPAATTENGNPTGCAIDGANGVWYNFVAAGNGTATASIVSPAGASFIVFYKAPDENAVETDLEYFFQVGNQCAPGTTANITTEAGQAYYLFVVNTGGITDIVIDGTNLGTADNTIEGFSYYPNPANEILNLSSIEMIDSVSIYNILGQQVLGMDVNATRSELNVSSLTTGTYIMKVSVNGEIGTYKILKE</sequence>
<keyword evidence="5" id="KW-1185">Reference proteome</keyword>
<reference evidence="4 5" key="1">
    <citation type="submission" date="2020-04" db="EMBL/GenBank/DDBJ databases">
        <title>Genome sequence of Altibacter aquimarinus strain ALE3EI.</title>
        <authorList>
            <person name="Oh H.-M."/>
            <person name="Jang D."/>
        </authorList>
    </citation>
    <scope>NUCLEOTIDE SEQUENCE [LARGE SCALE GENOMIC DNA]</scope>
    <source>
        <strain evidence="4 5">ALE3EI</strain>
    </source>
</reference>
<dbReference type="RefSeq" id="WP_186989555.1">
    <property type="nucleotide sequence ID" value="NZ_CP052909.1"/>
</dbReference>
<evidence type="ECO:0000313" key="5">
    <source>
        <dbReference type="Proteomes" id="UP000515514"/>
    </source>
</evidence>
<dbReference type="Gene3D" id="2.60.120.380">
    <property type="match status" value="2"/>
</dbReference>
<dbReference type="AlphaFoldDB" id="A0A7G8PY12"/>
<keyword evidence="1 2" id="KW-0732">Signal</keyword>
<dbReference type="InterPro" id="IPR026444">
    <property type="entry name" value="Secre_tail"/>
</dbReference>
<dbReference type="EMBL" id="CP052909">
    <property type="protein sequence ID" value="QNJ99228.1"/>
    <property type="molecule type" value="Genomic_DNA"/>
</dbReference>
<proteinExistence type="predicted"/>
<name>A0A7G8PY12_9FLAO</name>
<evidence type="ECO:0000256" key="1">
    <source>
        <dbReference type="ARBA" id="ARBA00022729"/>
    </source>
</evidence>
<evidence type="ECO:0000313" key="4">
    <source>
        <dbReference type="EMBL" id="QNJ99228.1"/>
    </source>
</evidence>
<accession>A0A7G8PY12</accession>
<dbReference type="Proteomes" id="UP000515514">
    <property type="component" value="Chromosome"/>
</dbReference>
<feature type="domain" description="Secretion system C-terminal sorting" evidence="3">
    <location>
        <begin position="946"/>
        <end position="1007"/>
    </location>
</feature>